<evidence type="ECO:0000256" key="1">
    <source>
        <dbReference type="SAM" id="MobiDB-lite"/>
    </source>
</evidence>
<accession>A0A7R9PRA8</accession>
<dbReference type="AlphaFoldDB" id="A0A7R9PRA8"/>
<proteinExistence type="predicted"/>
<name>A0A7R9PRA8_TIMGE</name>
<dbReference type="EMBL" id="OE845876">
    <property type="protein sequence ID" value="CAD7608417.1"/>
    <property type="molecule type" value="Genomic_DNA"/>
</dbReference>
<reference evidence="2" key="1">
    <citation type="submission" date="2020-11" db="EMBL/GenBank/DDBJ databases">
        <authorList>
            <person name="Tran Van P."/>
        </authorList>
    </citation>
    <scope>NUCLEOTIDE SEQUENCE</scope>
</reference>
<gene>
    <name evidence="2" type="ORF">TGEB3V08_LOCUS10388</name>
</gene>
<evidence type="ECO:0000313" key="2">
    <source>
        <dbReference type="EMBL" id="CAD7608417.1"/>
    </source>
</evidence>
<feature type="region of interest" description="Disordered" evidence="1">
    <location>
        <begin position="26"/>
        <end position="45"/>
    </location>
</feature>
<organism evidence="2">
    <name type="scientific">Timema genevievae</name>
    <name type="common">Walking stick</name>
    <dbReference type="NCBI Taxonomy" id="629358"/>
    <lineage>
        <taxon>Eukaryota</taxon>
        <taxon>Metazoa</taxon>
        <taxon>Ecdysozoa</taxon>
        <taxon>Arthropoda</taxon>
        <taxon>Hexapoda</taxon>
        <taxon>Insecta</taxon>
        <taxon>Pterygota</taxon>
        <taxon>Neoptera</taxon>
        <taxon>Polyneoptera</taxon>
        <taxon>Phasmatodea</taxon>
        <taxon>Timematodea</taxon>
        <taxon>Timematoidea</taxon>
        <taxon>Timematidae</taxon>
        <taxon>Timema</taxon>
    </lineage>
</organism>
<sequence length="214" mass="23828">MHQQRKKLHCDGISLCDIEGATEDSRSLTPCHHGNNQRGKEGKFRSYPGNSYKLSGLALQEYNYGADVSSGPLEINFVRGYSSDEQESPSRSLFYRKLPVINFFADGSEIVQLTTSKSLLHNNPGTLKNNKNNSTTVFRTLELVRRGECQSDADTMTSRGHQPDSAKLRRLEQGATEPVLLDVDVLPIASPARNHQEFLITFGSENGLTRATRE</sequence>
<protein>
    <submittedName>
        <fullName evidence="2">Uncharacterized protein</fullName>
    </submittedName>
</protein>